<feature type="compositionally biased region" description="Pro residues" evidence="1">
    <location>
        <begin position="149"/>
        <end position="161"/>
    </location>
</feature>
<keyword evidence="3" id="KW-1185">Reference proteome</keyword>
<protein>
    <submittedName>
        <fullName evidence="2">Uncharacterized protein</fullName>
    </submittedName>
</protein>
<feature type="region of interest" description="Disordered" evidence="1">
    <location>
        <begin position="246"/>
        <end position="276"/>
    </location>
</feature>
<gene>
    <name evidence="2" type="ORF">RQP53_16010</name>
</gene>
<feature type="compositionally biased region" description="Low complexity" evidence="1">
    <location>
        <begin position="404"/>
        <end position="422"/>
    </location>
</feature>
<proteinExistence type="predicted"/>
<feature type="compositionally biased region" description="Polar residues" evidence="1">
    <location>
        <begin position="252"/>
        <end position="261"/>
    </location>
</feature>
<organism evidence="2 3">
    <name type="scientific">Roseateles aquae</name>
    <dbReference type="NCBI Taxonomy" id="3077235"/>
    <lineage>
        <taxon>Bacteria</taxon>
        <taxon>Pseudomonadati</taxon>
        <taxon>Pseudomonadota</taxon>
        <taxon>Betaproteobacteria</taxon>
        <taxon>Burkholderiales</taxon>
        <taxon>Sphaerotilaceae</taxon>
        <taxon>Roseateles</taxon>
    </lineage>
</organism>
<reference evidence="2" key="1">
    <citation type="submission" date="2023-09" db="EMBL/GenBank/DDBJ databases">
        <title>Paucibacter sp. APW11 Genome sequencing and assembly.</title>
        <authorList>
            <person name="Kim I."/>
        </authorList>
    </citation>
    <scope>NUCLEOTIDE SEQUENCE</scope>
    <source>
        <strain evidence="2">APW11</strain>
    </source>
</reference>
<evidence type="ECO:0000313" key="3">
    <source>
        <dbReference type="Proteomes" id="UP001246372"/>
    </source>
</evidence>
<feature type="region of interest" description="Disordered" evidence="1">
    <location>
        <begin position="368"/>
        <end position="495"/>
    </location>
</feature>
<sequence>MLPVRQIARHLLPRRAPALAGRVATPLDRCLLLALLLHIWLIVLIGNAPGGTAKPGEGVYGSISVLLTGPGSAKGAANGSTEPRPDLGPAGGAARQRFGGVVRQEEAPPSDEPGAARLGQWAPQANEVQRLKPEALAQLKPSPALSTPPLAPLPDPVPPMPETAEAPRLAQLPEPTKAAPARTAPMEPAPRPEPSIAALPPLTLPLDSRPASPSVARSTAAPLKPLPEARIAELAAMPALTLPLSERPSAISRPNTATLSAAPSMPPTPDLAPLPQLSLPMSQLASPSTTVTRAAPAAALAPVAAASAARLDSLQPLPRPALPLSALATPSISKATAAAPISPMSAEARQATLEVPALPATVLPLRASSEAVSRNSAGSAPALSKLPEQTTAGAALEPLPPAPTAALSTAAAGNNTASPASGQSPTAKPGLQTPGQRIDLSGRSVASEGAPDAGSQQGHDVATAPSAAASAPKLNLTLPLRGGPLANRRSSGLLDLLAQPPEVKSKLQKSVEEAAREDCRKAYAEKGLLAALPLAADAARDKGCRW</sequence>
<comment type="caution">
    <text evidence="2">The sequence shown here is derived from an EMBL/GenBank/DDBJ whole genome shotgun (WGS) entry which is preliminary data.</text>
</comment>
<evidence type="ECO:0000256" key="1">
    <source>
        <dbReference type="SAM" id="MobiDB-lite"/>
    </source>
</evidence>
<feature type="region of interest" description="Disordered" evidence="1">
    <location>
        <begin position="141"/>
        <end position="222"/>
    </location>
</feature>
<feature type="compositionally biased region" description="Low complexity" evidence="1">
    <location>
        <begin position="462"/>
        <end position="472"/>
    </location>
</feature>
<dbReference type="Proteomes" id="UP001246372">
    <property type="component" value="Unassembled WGS sequence"/>
</dbReference>
<accession>A0ABU3PDW4</accession>
<evidence type="ECO:0000313" key="2">
    <source>
        <dbReference type="EMBL" id="MDT9000782.1"/>
    </source>
</evidence>
<dbReference type="RefSeq" id="WP_315651664.1">
    <property type="nucleotide sequence ID" value="NZ_JAVXZY010000006.1"/>
</dbReference>
<dbReference type="EMBL" id="JAVXZY010000006">
    <property type="protein sequence ID" value="MDT9000782.1"/>
    <property type="molecule type" value="Genomic_DNA"/>
</dbReference>
<name>A0ABU3PDW4_9BURK</name>
<feature type="region of interest" description="Disordered" evidence="1">
    <location>
        <begin position="72"/>
        <end position="94"/>
    </location>
</feature>